<organism evidence="3 4">
    <name type="scientific">Candidatus Magnetoglobus multicellularis str. Araruama</name>
    <dbReference type="NCBI Taxonomy" id="890399"/>
    <lineage>
        <taxon>Bacteria</taxon>
        <taxon>Pseudomonadati</taxon>
        <taxon>Thermodesulfobacteriota</taxon>
        <taxon>Desulfobacteria</taxon>
        <taxon>Desulfobacterales</taxon>
        <taxon>Desulfobacteraceae</taxon>
        <taxon>Candidatus Magnetoglobus</taxon>
    </lineage>
</organism>
<dbReference type="GO" id="GO:0003676">
    <property type="term" value="F:nucleic acid binding"/>
    <property type="evidence" value="ECO:0007669"/>
    <property type="project" value="InterPro"/>
</dbReference>
<keyword evidence="3" id="KW-0540">Nuclease</keyword>
<evidence type="ECO:0000313" key="3">
    <source>
        <dbReference type="EMBL" id="ETR74133.1"/>
    </source>
</evidence>
<accession>A0A1V1PHB3</accession>
<sequence length="123" mass="14368">MKDKRHQLGKDSETLAVNYLLENGYTIIQRNFRTKGGEIDIIARENNTLVFVEVKSRTSTRYGHALQSLTHRQKKRLTKTALMYLHQHQMKNQSARFDVVAIQKKQYTGTDIRLIKNAFEIMS</sequence>
<dbReference type="AlphaFoldDB" id="A0A1V1PHB3"/>
<comment type="similarity">
    <text evidence="1 2">Belongs to the UPF0102 family.</text>
</comment>
<dbReference type="PANTHER" id="PTHR34039">
    <property type="entry name" value="UPF0102 PROTEIN YRAN"/>
    <property type="match status" value="1"/>
</dbReference>
<dbReference type="CDD" id="cd20736">
    <property type="entry name" value="PoNe_Nuclease"/>
    <property type="match status" value="1"/>
</dbReference>
<dbReference type="EMBL" id="ATBP01000020">
    <property type="protein sequence ID" value="ETR74133.1"/>
    <property type="molecule type" value="Genomic_DNA"/>
</dbReference>
<keyword evidence="3" id="KW-0378">Hydrolase</keyword>
<gene>
    <name evidence="3" type="ORF">OMM_06521</name>
</gene>
<reference evidence="4" key="1">
    <citation type="submission" date="2012-11" db="EMBL/GenBank/DDBJ databases">
        <authorList>
            <person name="Lucero-Rivera Y.E."/>
            <person name="Tovar-Ramirez D."/>
        </authorList>
    </citation>
    <scope>NUCLEOTIDE SEQUENCE [LARGE SCALE GENOMIC DNA]</scope>
    <source>
        <strain evidence="4">Araruama</strain>
    </source>
</reference>
<dbReference type="NCBIfam" id="NF009154">
    <property type="entry name" value="PRK12497.3-3"/>
    <property type="match status" value="1"/>
</dbReference>
<dbReference type="PANTHER" id="PTHR34039:SF1">
    <property type="entry name" value="UPF0102 PROTEIN YRAN"/>
    <property type="match status" value="1"/>
</dbReference>
<dbReference type="GO" id="GO:0004519">
    <property type="term" value="F:endonuclease activity"/>
    <property type="evidence" value="ECO:0007669"/>
    <property type="project" value="UniProtKB-KW"/>
</dbReference>
<keyword evidence="3" id="KW-0255">Endonuclease</keyword>
<dbReference type="InterPro" id="IPR003509">
    <property type="entry name" value="UPF0102_YraN-like"/>
</dbReference>
<dbReference type="NCBIfam" id="NF009150">
    <property type="entry name" value="PRK12497.1-3"/>
    <property type="match status" value="1"/>
</dbReference>
<evidence type="ECO:0000313" key="4">
    <source>
        <dbReference type="Proteomes" id="UP000189670"/>
    </source>
</evidence>
<proteinExistence type="inferred from homology"/>
<dbReference type="InterPro" id="IPR011335">
    <property type="entry name" value="Restrct_endonuc-II-like"/>
</dbReference>
<dbReference type="HAMAP" id="MF_00048">
    <property type="entry name" value="UPF0102"/>
    <property type="match status" value="1"/>
</dbReference>
<dbReference type="Proteomes" id="UP000189670">
    <property type="component" value="Unassembled WGS sequence"/>
</dbReference>
<dbReference type="Pfam" id="PF02021">
    <property type="entry name" value="UPF0102"/>
    <property type="match status" value="1"/>
</dbReference>
<dbReference type="InterPro" id="IPR011856">
    <property type="entry name" value="tRNA_endonuc-like_dom_sf"/>
</dbReference>
<dbReference type="Gene3D" id="3.40.1350.10">
    <property type="match status" value="1"/>
</dbReference>
<protein>
    <recommendedName>
        <fullName evidence="2">UPF0102 protein OMM_06521</fullName>
    </recommendedName>
</protein>
<name>A0A1V1PHB3_9BACT</name>
<evidence type="ECO:0000256" key="1">
    <source>
        <dbReference type="ARBA" id="ARBA00006738"/>
    </source>
</evidence>
<evidence type="ECO:0000256" key="2">
    <source>
        <dbReference type="HAMAP-Rule" id="MF_00048"/>
    </source>
</evidence>
<comment type="caution">
    <text evidence="3">The sequence shown here is derived from an EMBL/GenBank/DDBJ whole genome shotgun (WGS) entry which is preliminary data.</text>
</comment>
<dbReference type="SUPFAM" id="SSF52980">
    <property type="entry name" value="Restriction endonuclease-like"/>
    <property type="match status" value="1"/>
</dbReference>
<dbReference type="NCBIfam" id="TIGR00252">
    <property type="entry name" value="YraN family protein"/>
    <property type="match status" value="1"/>
</dbReference>